<dbReference type="PANTHER" id="PTHR36456">
    <property type="entry name" value="UPF0232 PROTEIN SCO3875"/>
    <property type="match status" value="1"/>
</dbReference>
<name>A0ABY5AHM7_9ACTO</name>
<accession>A0ABY5AHM7</accession>
<sequence length="224" mass="24634">MSQNTPQRARDLHASTNGVERANAQQEHSEVNRIAQARQVAARQYGDVLPLQILARARKMAADQGFVRRRSISRATLAATTPQPIGQAPLVPSPGQDVGSGARPSARDPKPVFELIKKTIEERGWKNQLDVASVSARWPEIVGESVAAHCRVVDFSPDGVLTLQARSVAWETQMRSLLHHLDHRLAQELGEGVVKEIVLKGPYVPSWKHGRLSVPGRGPRDTYS</sequence>
<gene>
    <name evidence="2" type="ORF">NG665_00020</name>
</gene>
<organism evidence="2 3">
    <name type="scientific">Arcanobacterium pinnipediorum</name>
    <dbReference type="NCBI Taxonomy" id="1503041"/>
    <lineage>
        <taxon>Bacteria</taxon>
        <taxon>Bacillati</taxon>
        <taxon>Actinomycetota</taxon>
        <taxon>Actinomycetes</taxon>
        <taxon>Actinomycetales</taxon>
        <taxon>Actinomycetaceae</taxon>
        <taxon>Arcanobacterium</taxon>
    </lineage>
</organism>
<reference evidence="2" key="1">
    <citation type="submission" date="2022-06" db="EMBL/GenBank/DDBJ databases">
        <title>Complete Genome Sequence of Arcanobacterium pinnipediorum strain DSM 28752 isolated from a harbour seal.</title>
        <authorList>
            <person name="Borowiak M."/>
            <person name="Kreitlow A."/>
            <person name="Alssahen M."/>
            <person name="Malorny B."/>
            <person name="Laemmler C."/>
            <person name="Prenger-Berninghoff E."/>
            <person name="Siebert U."/>
            <person name="Ploetz M."/>
            <person name="Abdulmawjood A."/>
        </authorList>
    </citation>
    <scope>NUCLEOTIDE SEQUENCE</scope>
    <source>
        <strain evidence="2">DSM 28752</strain>
    </source>
</reference>
<evidence type="ECO:0000313" key="3">
    <source>
        <dbReference type="Proteomes" id="UP001056109"/>
    </source>
</evidence>
<feature type="region of interest" description="Disordered" evidence="1">
    <location>
        <begin position="1"/>
        <end position="31"/>
    </location>
</feature>
<dbReference type="Pfam" id="PF05258">
    <property type="entry name" value="DciA"/>
    <property type="match status" value="1"/>
</dbReference>
<dbReference type="Proteomes" id="UP001056109">
    <property type="component" value="Chromosome"/>
</dbReference>
<evidence type="ECO:0000313" key="2">
    <source>
        <dbReference type="EMBL" id="USR79423.1"/>
    </source>
</evidence>
<feature type="compositionally biased region" description="Polar residues" evidence="1">
    <location>
        <begin position="14"/>
        <end position="26"/>
    </location>
</feature>
<dbReference type="InterPro" id="IPR007922">
    <property type="entry name" value="DciA-like"/>
</dbReference>
<protein>
    <submittedName>
        <fullName evidence="2">DciA family protein</fullName>
    </submittedName>
</protein>
<dbReference type="PANTHER" id="PTHR36456:SF1">
    <property type="entry name" value="UPF0232 PROTEIN SCO3875"/>
    <property type="match status" value="1"/>
</dbReference>
<dbReference type="RefSeq" id="WP_252673292.1">
    <property type="nucleotide sequence ID" value="NZ_CP099547.1"/>
</dbReference>
<keyword evidence="3" id="KW-1185">Reference proteome</keyword>
<proteinExistence type="predicted"/>
<evidence type="ECO:0000256" key="1">
    <source>
        <dbReference type="SAM" id="MobiDB-lite"/>
    </source>
</evidence>
<dbReference type="EMBL" id="CP099547">
    <property type="protein sequence ID" value="USR79423.1"/>
    <property type="molecule type" value="Genomic_DNA"/>
</dbReference>
<feature type="region of interest" description="Disordered" evidence="1">
    <location>
        <begin position="79"/>
        <end position="108"/>
    </location>
</feature>